<dbReference type="SMART" id="SM01014">
    <property type="entry name" value="ARID"/>
    <property type="match status" value="1"/>
</dbReference>
<proteinExistence type="predicted"/>
<feature type="region of interest" description="Disordered" evidence="4">
    <location>
        <begin position="949"/>
        <end position="1003"/>
    </location>
</feature>
<evidence type="ECO:0000256" key="2">
    <source>
        <dbReference type="ARBA" id="ARBA00023163"/>
    </source>
</evidence>
<keyword evidence="3" id="KW-0539">Nucleus</keyword>
<dbReference type="Gene3D" id="1.10.150.60">
    <property type="entry name" value="ARID DNA-binding domain"/>
    <property type="match status" value="1"/>
</dbReference>
<dbReference type="InterPro" id="IPR051232">
    <property type="entry name" value="ARID/SWI1_ChromRemod"/>
</dbReference>
<feature type="compositionally biased region" description="Basic and acidic residues" evidence="4">
    <location>
        <begin position="305"/>
        <end position="315"/>
    </location>
</feature>
<feature type="compositionally biased region" description="Low complexity" evidence="4">
    <location>
        <begin position="1086"/>
        <end position="1096"/>
    </location>
</feature>
<feature type="compositionally biased region" description="Low complexity" evidence="4">
    <location>
        <begin position="265"/>
        <end position="304"/>
    </location>
</feature>
<dbReference type="SMART" id="SM00501">
    <property type="entry name" value="BRIGHT"/>
    <property type="match status" value="1"/>
</dbReference>
<feature type="compositionally biased region" description="Low complexity" evidence="4">
    <location>
        <begin position="521"/>
        <end position="542"/>
    </location>
</feature>
<dbReference type="GO" id="GO:0006357">
    <property type="term" value="P:regulation of transcription by RNA polymerase II"/>
    <property type="evidence" value="ECO:0007669"/>
    <property type="project" value="TreeGrafter"/>
</dbReference>
<feature type="compositionally biased region" description="Polar residues" evidence="4">
    <location>
        <begin position="500"/>
        <end position="514"/>
    </location>
</feature>
<dbReference type="GO" id="GO:0005634">
    <property type="term" value="C:nucleus"/>
    <property type="evidence" value="ECO:0007669"/>
    <property type="project" value="TreeGrafter"/>
</dbReference>
<evidence type="ECO:0000313" key="7">
    <source>
        <dbReference type="RefSeq" id="XP_003397357.1"/>
    </source>
</evidence>
<dbReference type="AlphaFoldDB" id="A0A9B0F4D8"/>
<feature type="region of interest" description="Disordered" evidence="4">
    <location>
        <begin position="1032"/>
        <end position="1122"/>
    </location>
</feature>
<feature type="domain" description="ARID" evidence="5">
    <location>
        <begin position="312"/>
        <end position="404"/>
    </location>
</feature>
<feature type="compositionally biased region" description="Polar residues" evidence="4">
    <location>
        <begin position="949"/>
        <end position="970"/>
    </location>
</feature>
<feature type="compositionally biased region" description="Basic residues" evidence="4">
    <location>
        <begin position="252"/>
        <end position="264"/>
    </location>
</feature>
<dbReference type="OrthoDB" id="1938591at2759"/>
<evidence type="ECO:0000256" key="3">
    <source>
        <dbReference type="ARBA" id="ARBA00023242"/>
    </source>
</evidence>
<dbReference type="PROSITE" id="PS51011">
    <property type="entry name" value="ARID"/>
    <property type="match status" value="1"/>
</dbReference>
<keyword evidence="2" id="KW-0804">Transcription</keyword>
<feature type="region of interest" description="Disordered" evidence="4">
    <location>
        <begin position="407"/>
        <end position="488"/>
    </location>
</feature>
<evidence type="ECO:0000259" key="5">
    <source>
        <dbReference type="PROSITE" id="PS51011"/>
    </source>
</evidence>
<dbReference type="GO" id="GO:0000976">
    <property type="term" value="F:transcription cis-regulatory region binding"/>
    <property type="evidence" value="ECO:0007669"/>
    <property type="project" value="TreeGrafter"/>
</dbReference>
<dbReference type="RefSeq" id="XP_003397357.1">
    <property type="nucleotide sequence ID" value="XM_003397309.4"/>
</dbReference>
<feature type="region of interest" description="Disordered" evidence="4">
    <location>
        <begin position="500"/>
        <end position="544"/>
    </location>
</feature>
<dbReference type="Pfam" id="PF01388">
    <property type="entry name" value="ARID"/>
    <property type="match status" value="1"/>
</dbReference>
<dbReference type="PANTHER" id="PTHR13964">
    <property type="entry name" value="RBP-RELATED"/>
    <property type="match status" value="1"/>
</dbReference>
<protein>
    <submittedName>
        <fullName evidence="7">Protein split ends isoform X1</fullName>
    </submittedName>
</protein>
<dbReference type="Proteomes" id="UP000835206">
    <property type="component" value="Chromosome 8"/>
</dbReference>
<reference evidence="7" key="1">
    <citation type="submission" date="2025-08" db="UniProtKB">
        <authorList>
            <consortium name="RefSeq"/>
        </authorList>
    </citation>
    <scope>IDENTIFICATION</scope>
</reference>
<feature type="compositionally biased region" description="Basic and acidic residues" evidence="4">
    <location>
        <begin position="1032"/>
        <end position="1044"/>
    </location>
</feature>
<dbReference type="PANTHER" id="PTHR13964:SF44">
    <property type="entry name" value="ARID DOMAIN-CONTAINING PROTEIN"/>
    <property type="match status" value="1"/>
</dbReference>
<gene>
    <name evidence="7" type="primary">LOC100652122</name>
</gene>
<keyword evidence="1" id="KW-0805">Transcription regulation</keyword>
<evidence type="ECO:0000313" key="6">
    <source>
        <dbReference type="Proteomes" id="UP000835206"/>
    </source>
</evidence>
<feature type="region of interest" description="Disordered" evidence="4">
    <location>
        <begin position="252"/>
        <end position="315"/>
    </location>
</feature>
<organism evidence="6 7">
    <name type="scientific">Bombus terrestris</name>
    <name type="common">Buff-tailed bumblebee</name>
    <name type="synonym">Apis terrestris</name>
    <dbReference type="NCBI Taxonomy" id="30195"/>
    <lineage>
        <taxon>Eukaryota</taxon>
        <taxon>Metazoa</taxon>
        <taxon>Ecdysozoa</taxon>
        <taxon>Arthropoda</taxon>
        <taxon>Hexapoda</taxon>
        <taxon>Insecta</taxon>
        <taxon>Pterygota</taxon>
        <taxon>Neoptera</taxon>
        <taxon>Endopterygota</taxon>
        <taxon>Hymenoptera</taxon>
        <taxon>Apocrita</taxon>
        <taxon>Aculeata</taxon>
        <taxon>Apoidea</taxon>
        <taxon>Anthophila</taxon>
        <taxon>Apidae</taxon>
        <taxon>Bombus</taxon>
        <taxon>Bombus</taxon>
    </lineage>
</organism>
<feature type="compositionally biased region" description="Basic residues" evidence="4">
    <location>
        <begin position="1045"/>
        <end position="1066"/>
    </location>
</feature>
<dbReference type="GeneID" id="100652122"/>
<feature type="region of interest" description="Disordered" evidence="4">
    <location>
        <begin position="724"/>
        <end position="750"/>
    </location>
</feature>
<name>A0A9B0F4D8_BOMTE</name>
<feature type="compositionally biased region" description="Polar residues" evidence="4">
    <location>
        <begin position="448"/>
        <end position="462"/>
    </location>
</feature>
<accession>A0A9B0F4D8</accession>
<dbReference type="SUPFAM" id="SSF46774">
    <property type="entry name" value="ARID-like"/>
    <property type="match status" value="1"/>
</dbReference>
<dbReference type="KEGG" id="bter:100652122"/>
<keyword evidence="6" id="KW-1185">Reference proteome</keyword>
<evidence type="ECO:0000256" key="4">
    <source>
        <dbReference type="SAM" id="MobiDB-lite"/>
    </source>
</evidence>
<dbReference type="InterPro" id="IPR036431">
    <property type="entry name" value="ARID_dom_sf"/>
</dbReference>
<sequence>MEKIELLGGACFSHGPYTFYKAVRIGNGRVLRLGSFFLTKLWSDADLVSIGELQLLWMDSRGPNQPLASLRLYFLPENTPDGRRDTHGEDEVLTISEKVVVRVHDLVTWLSPTLEWSWGREVSYPPTPTSSPANSPLRYEIPQPQVLTDPGIDFSDVDKQQKEYESSHNTRKSDCISQTKVVVLSYPRYCRYRALLRRLEGAEPSWLCSSIAAALGGFTATPGTRVLFCRDTFDYPDLETHELLCNHLAPKLKGRPRRKRKKRSASPGESSNESEASVASTSKSAPASSNVVVPSVGRPPSSVVRRSERKTTAEEKKFLTDVQNFMNSRGTPVGKMPLLGYRQIDLFLFYTKVQLLGGYDSVSAGRLWKNIYDDIGGNTGSTSAATITRRHYERLLLPYERYQRGEEAKVRLTPGRRSKSSSVSEESEDNKQETNDSYPSETPPPVETNVTATTPPLQSIVSSAAPFLSSEKPKTETGKTSSLRSVRVKQERLKSLNTMIANSTPSPSQQTIQLPSPPPSSNTSISTPSSTPSTTPTNGTGSQSVLERQLNSPLISQQVPPSCSPPGLPVTTVVTNASTVVTLTPPPEKDMKEIKLDPKQTTLLAQGKENIPLFGEKSIFAEKTIVPPRSPEVIDLETESDTSRDKIIIPSFKKRKLEILREGGLEVTAVDLDTRPSVIQSNPPAPATMKSEEKPPISYPLPVTPNSIPKLISVTVTPDIGHMLSSPQEHQHHHHHQARLQTPTKQHPAHHNNNNNIMMNNNNMVNSRVINLGTSNNAALLQLYANANVPPPASSGLHQANHRFVPPIVPNGRIFPPKVTQSKSIFAHNEKMVYGDPKEIPIPPKYRSTLHRLQPHQIHNNNDPVYGGVLDLTQKSNKPVFPRPSLEIVKVPVVPRPNPLNLEMRNSSIKEKPTDCSKRSTFPGYQNVLDSRTMASNNLEITIVNPKQKNNHLSTPTHVRVSSPSRNSAIPVQRRQHLNGKYTTRSEPVSPYTPRKPSHPVIPNVPNLNHLNSGNYPRMATIQQQNTIDRRKNVEMSGGKEQHQHQHHHSLQHQHHHQHQHMHQQHQQHQQQQRRISEGDKSLIAQQQQQQQQHQPQEPRQTEAGRRHSVPSIPSGYVPTVPQNNPAFFPQLPNTPGKFLPILDPMYYSAFYNGLFPPPIPPTAATSFLPPEFSAYYKELLASSQPRLGMAGQHQPAAPTSK</sequence>
<dbReference type="InterPro" id="IPR001606">
    <property type="entry name" value="ARID_dom"/>
</dbReference>
<evidence type="ECO:0000256" key="1">
    <source>
        <dbReference type="ARBA" id="ARBA00023015"/>
    </source>
</evidence>